<feature type="region of interest" description="Disordered" evidence="1">
    <location>
        <begin position="34"/>
        <end position="59"/>
    </location>
</feature>
<evidence type="ECO:0000313" key="3">
    <source>
        <dbReference type="EMBL" id="OIW12013.1"/>
    </source>
</evidence>
<organism evidence="3 4">
    <name type="scientific">Lupinus angustifolius</name>
    <name type="common">Narrow-leaved blue lupine</name>
    <dbReference type="NCBI Taxonomy" id="3871"/>
    <lineage>
        <taxon>Eukaryota</taxon>
        <taxon>Viridiplantae</taxon>
        <taxon>Streptophyta</taxon>
        <taxon>Embryophyta</taxon>
        <taxon>Tracheophyta</taxon>
        <taxon>Spermatophyta</taxon>
        <taxon>Magnoliopsida</taxon>
        <taxon>eudicotyledons</taxon>
        <taxon>Gunneridae</taxon>
        <taxon>Pentapetalae</taxon>
        <taxon>rosids</taxon>
        <taxon>fabids</taxon>
        <taxon>Fabales</taxon>
        <taxon>Fabaceae</taxon>
        <taxon>Papilionoideae</taxon>
        <taxon>50 kb inversion clade</taxon>
        <taxon>genistoids sensu lato</taxon>
        <taxon>core genistoids</taxon>
        <taxon>Genisteae</taxon>
        <taxon>Lupinus</taxon>
    </lineage>
</organism>
<dbReference type="SMART" id="SM00444">
    <property type="entry name" value="GYF"/>
    <property type="match status" value="1"/>
</dbReference>
<gene>
    <name evidence="3" type="ORF">TanjilG_16124</name>
</gene>
<feature type="domain" description="GYF" evidence="2">
    <location>
        <begin position="509"/>
        <end position="563"/>
    </location>
</feature>
<dbReference type="InterPro" id="IPR035445">
    <property type="entry name" value="GYF-like_dom_sf"/>
</dbReference>
<protein>
    <recommendedName>
        <fullName evidence="2">GYF domain-containing protein</fullName>
    </recommendedName>
</protein>
<dbReference type="Pfam" id="PF02213">
    <property type="entry name" value="GYF"/>
    <property type="match status" value="1"/>
</dbReference>
<feature type="region of interest" description="Disordered" evidence="1">
    <location>
        <begin position="454"/>
        <end position="498"/>
    </location>
</feature>
<name>A0A1J7ICZ5_LUPAN</name>
<dbReference type="Proteomes" id="UP000188354">
    <property type="component" value="Chromosome LG05"/>
</dbReference>
<dbReference type="AlphaFoldDB" id="A0A1J7ICZ5"/>
<dbReference type="InterPro" id="IPR003169">
    <property type="entry name" value="GYF"/>
</dbReference>
<dbReference type="Gene3D" id="3.30.1490.40">
    <property type="match status" value="1"/>
</dbReference>
<dbReference type="STRING" id="3871.A0A1J7ICZ5"/>
<evidence type="ECO:0000256" key="1">
    <source>
        <dbReference type="SAM" id="MobiDB-lite"/>
    </source>
</evidence>
<dbReference type="PROSITE" id="PS50829">
    <property type="entry name" value="GYF"/>
    <property type="match status" value="1"/>
</dbReference>
<sequence>MGSTLYEYLQKREKLQSPVEQERLLHEIPQAVAEDLELESPTPDVPEDEQLESPIPYVPDKTVENNLRELRKSPRKQASLVTEVPKAVADVFLWKATERDVPEDLELESPTPDVPDKRVENNLQELWKTTSKRASLITEVPKAVAENVFLWKATKPDVQEDLELESPTPNVPDKRVENNLQELWKTTSKRASLVTEIPKAVADVFLWKAPKPDVPKDPESESLTPDVPDKRVENNLQELWKTTSKRASLVTEVPKAVADVFLWKAPKPDVPKDLESESLTPDVPERRVENNLRELWKTTSKQASLVTEVPKAVADVFLWKATKPNVPEGLNLEPPTPDVPNKRVENNLQESRKTTSKQASLVSEVPKAVTDSFLWKATKLDIAALVKEENNSPKSTLSLRGASGVPPFTMEMKGTLLNVISGDTAAAQQSSVLPFQQKPKQQIDLNVDLSDAAESNEAEISQGLQDKPVKPSQPEVIELSDDDDDEYEEYDEDEEPKTTMQVPAEVLQSLMWYYRDPQGTVQGPFSLTSLKRWSEENYFPPNFMVWKAGQSPYEAALLVNILHQFFPS</sequence>
<dbReference type="PANTHER" id="PTHR46851:SF11">
    <property type="entry name" value="GYF DOMAIN-CONTAINING PROTEIN"/>
    <property type="match status" value="1"/>
</dbReference>
<evidence type="ECO:0000313" key="4">
    <source>
        <dbReference type="Proteomes" id="UP000188354"/>
    </source>
</evidence>
<accession>A0A1J7ICZ5</accession>
<dbReference type="PANTHER" id="PTHR46851">
    <property type="entry name" value="OS01G0884500 PROTEIN"/>
    <property type="match status" value="1"/>
</dbReference>
<feature type="compositionally biased region" description="Acidic residues" evidence="1">
    <location>
        <begin position="478"/>
        <end position="495"/>
    </location>
</feature>
<proteinExistence type="predicted"/>
<reference evidence="3 4" key="1">
    <citation type="journal article" date="2017" name="Plant Biotechnol. J.">
        <title>A comprehensive draft genome sequence for lupin (Lupinus angustifolius), an emerging health food: insights into plant-microbe interactions and legume evolution.</title>
        <authorList>
            <person name="Hane J.K."/>
            <person name="Ming Y."/>
            <person name="Kamphuis L.G."/>
            <person name="Nelson M.N."/>
            <person name="Garg G."/>
            <person name="Atkins C.A."/>
            <person name="Bayer P.E."/>
            <person name="Bravo A."/>
            <person name="Bringans S."/>
            <person name="Cannon S."/>
            <person name="Edwards D."/>
            <person name="Foley R."/>
            <person name="Gao L.L."/>
            <person name="Harrison M.J."/>
            <person name="Huang W."/>
            <person name="Hurgobin B."/>
            <person name="Li S."/>
            <person name="Liu C.W."/>
            <person name="McGrath A."/>
            <person name="Morahan G."/>
            <person name="Murray J."/>
            <person name="Weller J."/>
            <person name="Jian J."/>
            <person name="Singh K.B."/>
        </authorList>
    </citation>
    <scope>NUCLEOTIDE SEQUENCE [LARGE SCALE GENOMIC DNA]</scope>
    <source>
        <strain evidence="4">cv. Tanjil</strain>
        <tissue evidence="3">Whole plant</tissue>
    </source>
</reference>
<dbReference type="EMBL" id="CM007365">
    <property type="protein sequence ID" value="OIW12013.1"/>
    <property type="molecule type" value="Genomic_DNA"/>
</dbReference>
<evidence type="ECO:0000259" key="2">
    <source>
        <dbReference type="PROSITE" id="PS50829"/>
    </source>
</evidence>
<dbReference type="SUPFAM" id="SSF55277">
    <property type="entry name" value="GYF domain"/>
    <property type="match status" value="1"/>
</dbReference>
<dbReference type="Gramene" id="OIW12013">
    <property type="protein sequence ID" value="OIW12013"/>
    <property type="gene ID" value="TanjilG_16124"/>
</dbReference>
<dbReference type="InterPro" id="IPR045894">
    <property type="entry name" value="At5g08430-like"/>
</dbReference>
<keyword evidence="4" id="KW-1185">Reference proteome</keyword>